<accession>W9QV05</accession>
<proteinExistence type="predicted"/>
<evidence type="ECO:0000313" key="2">
    <source>
        <dbReference type="EMBL" id="EXB54732.1"/>
    </source>
</evidence>
<keyword evidence="3" id="KW-1185">Reference proteome</keyword>
<sequence>MIQNQRRIQETDIQTSLLGQFKLNAIGSNCVGLGAVIRDDVGQVLACLAKKLDGSFSPFIAECLAPREGLLLAKQAGIPIIFTKLMRESGSSYLFRAFIG</sequence>
<dbReference type="EMBL" id="KE344207">
    <property type="protein sequence ID" value="EXB54732.1"/>
    <property type="molecule type" value="Genomic_DNA"/>
</dbReference>
<gene>
    <name evidence="2" type="ORF">L484_012832</name>
</gene>
<dbReference type="Proteomes" id="UP000030645">
    <property type="component" value="Unassembled WGS sequence"/>
</dbReference>
<feature type="domain" description="RNase H type-1" evidence="1">
    <location>
        <begin position="32"/>
        <end position="81"/>
    </location>
</feature>
<evidence type="ECO:0000313" key="3">
    <source>
        <dbReference type="Proteomes" id="UP000030645"/>
    </source>
</evidence>
<evidence type="ECO:0000259" key="1">
    <source>
        <dbReference type="Pfam" id="PF13456"/>
    </source>
</evidence>
<reference evidence="3" key="1">
    <citation type="submission" date="2013-01" db="EMBL/GenBank/DDBJ databases">
        <title>Draft Genome Sequence of a Mulberry Tree, Morus notabilis C.K. Schneid.</title>
        <authorList>
            <person name="He N."/>
            <person name="Zhao S."/>
        </authorList>
    </citation>
    <scope>NUCLEOTIDE SEQUENCE</scope>
</reference>
<protein>
    <recommendedName>
        <fullName evidence="1">RNase H type-1 domain-containing protein</fullName>
    </recommendedName>
</protein>
<dbReference type="GO" id="GO:0003676">
    <property type="term" value="F:nucleic acid binding"/>
    <property type="evidence" value="ECO:0007669"/>
    <property type="project" value="InterPro"/>
</dbReference>
<dbReference type="GO" id="GO:0004523">
    <property type="term" value="F:RNA-DNA hybrid ribonuclease activity"/>
    <property type="evidence" value="ECO:0007669"/>
    <property type="project" value="InterPro"/>
</dbReference>
<dbReference type="Pfam" id="PF13456">
    <property type="entry name" value="RVT_3"/>
    <property type="match status" value="1"/>
</dbReference>
<dbReference type="InterPro" id="IPR002156">
    <property type="entry name" value="RNaseH_domain"/>
</dbReference>
<name>W9QV05_9ROSA</name>
<organism evidence="2 3">
    <name type="scientific">Morus notabilis</name>
    <dbReference type="NCBI Taxonomy" id="981085"/>
    <lineage>
        <taxon>Eukaryota</taxon>
        <taxon>Viridiplantae</taxon>
        <taxon>Streptophyta</taxon>
        <taxon>Embryophyta</taxon>
        <taxon>Tracheophyta</taxon>
        <taxon>Spermatophyta</taxon>
        <taxon>Magnoliopsida</taxon>
        <taxon>eudicotyledons</taxon>
        <taxon>Gunneridae</taxon>
        <taxon>Pentapetalae</taxon>
        <taxon>rosids</taxon>
        <taxon>fabids</taxon>
        <taxon>Rosales</taxon>
        <taxon>Moraceae</taxon>
        <taxon>Moreae</taxon>
        <taxon>Morus</taxon>
    </lineage>
</organism>
<dbReference type="AlphaFoldDB" id="W9QV05"/>